<evidence type="ECO:0000256" key="1">
    <source>
        <dbReference type="ARBA" id="ARBA00007553"/>
    </source>
</evidence>
<dbReference type="InterPro" id="IPR007730">
    <property type="entry name" value="SPOR-like_dom"/>
</dbReference>
<accession>A0ABQ1Q9I6</accession>
<dbReference type="Proteomes" id="UP000642571">
    <property type="component" value="Unassembled WGS sequence"/>
</dbReference>
<evidence type="ECO:0000256" key="2">
    <source>
        <dbReference type="ARBA" id="ARBA00030881"/>
    </source>
</evidence>
<dbReference type="SMART" id="SM00644">
    <property type="entry name" value="Ami_2"/>
    <property type="match status" value="1"/>
</dbReference>
<dbReference type="InterPro" id="IPR036505">
    <property type="entry name" value="Amidase/PGRP_sf"/>
</dbReference>
<sequence>MKVKSLPKLVDLRGKTARDGDYKRVGLENKTDIAIHHSLTDEGDSEAFARYHVHTNQWPGIGYHFVILKDGTIEWNHDLDRMSYHVGNGNKRAIGVCLVGDFRYYEPSLDQKKAFKALHEALREEMPRYERTLGHNEFPGYEWKACPSFDYRAVLEKAKVEADVKRYRLMTGTFSTAEELSGGKKRLLSRFNWTVYERADHSNFNPPYRLITGTFVSKEEAERYASVLEDEFGWIVYVIDA</sequence>
<evidence type="ECO:0000259" key="4">
    <source>
        <dbReference type="PROSITE" id="PS51724"/>
    </source>
</evidence>
<dbReference type="PROSITE" id="PS51724">
    <property type="entry name" value="SPOR"/>
    <property type="match status" value="1"/>
</dbReference>
<dbReference type="PANTHER" id="PTHR11022:SF41">
    <property type="entry name" value="PEPTIDOGLYCAN-RECOGNITION PROTEIN LC-RELATED"/>
    <property type="match status" value="1"/>
</dbReference>
<dbReference type="InterPro" id="IPR015510">
    <property type="entry name" value="PGRP"/>
</dbReference>
<dbReference type="PANTHER" id="PTHR11022">
    <property type="entry name" value="PEPTIDOGLYCAN RECOGNITION PROTEIN"/>
    <property type="match status" value="1"/>
</dbReference>
<dbReference type="RefSeq" id="WP_188655092.1">
    <property type="nucleotide sequence ID" value="NZ_BMIN01000014.1"/>
</dbReference>
<feature type="domain" description="SPOR" evidence="4">
    <location>
        <begin position="161"/>
        <end position="241"/>
    </location>
</feature>
<proteinExistence type="inferred from homology"/>
<reference evidence="6" key="1">
    <citation type="journal article" date="2019" name="Int. J. Syst. Evol. Microbiol.">
        <title>The Global Catalogue of Microorganisms (GCM) 10K type strain sequencing project: providing services to taxonomists for standard genome sequencing and annotation.</title>
        <authorList>
            <consortium name="The Broad Institute Genomics Platform"/>
            <consortium name="The Broad Institute Genome Sequencing Center for Infectious Disease"/>
            <person name="Wu L."/>
            <person name="Ma J."/>
        </authorList>
    </citation>
    <scope>NUCLEOTIDE SEQUENCE [LARGE SCALE GENOMIC DNA]</scope>
    <source>
        <strain evidence="6">CGMCC 1.15353</strain>
    </source>
</reference>
<dbReference type="SMART" id="SM00701">
    <property type="entry name" value="PGRP"/>
    <property type="match status" value="1"/>
</dbReference>
<comment type="caution">
    <text evidence="5">The sequence shown here is derived from an EMBL/GenBank/DDBJ whole genome shotgun (WGS) entry which is preliminary data.</text>
</comment>
<dbReference type="Pfam" id="PF05036">
    <property type="entry name" value="SPOR"/>
    <property type="match status" value="1"/>
</dbReference>
<dbReference type="CDD" id="cd06583">
    <property type="entry name" value="PGRP"/>
    <property type="match status" value="1"/>
</dbReference>
<dbReference type="InterPro" id="IPR006619">
    <property type="entry name" value="PGRP_domain_met/bac"/>
</dbReference>
<keyword evidence="6" id="KW-1185">Reference proteome</keyword>
<evidence type="ECO:0000256" key="3">
    <source>
        <dbReference type="ARBA" id="ARBA00032390"/>
    </source>
</evidence>
<comment type="similarity">
    <text evidence="1">Belongs to the N-acetylmuramoyl-L-alanine amidase 2 family.</text>
</comment>
<gene>
    <name evidence="5" type="ORF">GCM10011389_29740</name>
</gene>
<organism evidence="5 6">
    <name type="scientific">Pontibacillus salipaludis</name>
    <dbReference type="NCBI Taxonomy" id="1697394"/>
    <lineage>
        <taxon>Bacteria</taxon>
        <taxon>Bacillati</taxon>
        <taxon>Bacillota</taxon>
        <taxon>Bacilli</taxon>
        <taxon>Bacillales</taxon>
        <taxon>Bacillaceae</taxon>
        <taxon>Pontibacillus</taxon>
    </lineage>
</organism>
<dbReference type="Pfam" id="PF01510">
    <property type="entry name" value="Amidase_2"/>
    <property type="match status" value="1"/>
</dbReference>
<dbReference type="EMBL" id="BMIN01000014">
    <property type="protein sequence ID" value="GGD20153.1"/>
    <property type="molecule type" value="Genomic_DNA"/>
</dbReference>
<name>A0ABQ1Q9I6_9BACI</name>
<protein>
    <recommendedName>
        <fullName evidence="3">Autolysin</fullName>
    </recommendedName>
    <alternativeName>
        <fullName evidence="2">Cell wall hydrolase</fullName>
    </alternativeName>
</protein>
<evidence type="ECO:0000313" key="6">
    <source>
        <dbReference type="Proteomes" id="UP000642571"/>
    </source>
</evidence>
<dbReference type="InterPro" id="IPR002502">
    <property type="entry name" value="Amidase_domain"/>
</dbReference>
<dbReference type="Gene3D" id="3.40.80.10">
    <property type="entry name" value="Peptidoglycan recognition protein-like"/>
    <property type="match status" value="1"/>
</dbReference>
<dbReference type="SUPFAM" id="SSF55846">
    <property type="entry name" value="N-acetylmuramoyl-L-alanine amidase-like"/>
    <property type="match status" value="1"/>
</dbReference>
<evidence type="ECO:0000313" key="5">
    <source>
        <dbReference type="EMBL" id="GGD20153.1"/>
    </source>
</evidence>